<keyword evidence="3" id="KW-1185">Reference proteome</keyword>
<accession>A0A433CZF0</accession>
<dbReference type="GO" id="GO:0047372">
    <property type="term" value="F:monoacylglycerol lipase activity"/>
    <property type="evidence" value="ECO:0007669"/>
    <property type="project" value="TreeGrafter"/>
</dbReference>
<dbReference type="InterPro" id="IPR050266">
    <property type="entry name" value="AB_hydrolase_sf"/>
</dbReference>
<dbReference type="AlphaFoldDB" id="A0A433CZF0"/>
<dbReference type="PRINTS" id="PR00412">
    <property type="entry name" value="EPOXHYDRLASE"/>
</dbReference>
<comment type="caution">
    <text evidence="2">The sequence shown here is derived from an EMBL/GenBank/DDBJ whole genome shotgun (WGS) entry which is preliminary data.</text>
</comment>
<name>A0A433CZF0_9FUNG</name>
<dbReference type="OrthoDB" id="408373at2759"/>
<evidence type="ECO:0000313" key="3">
    <source>
        <dbReference type="Proteomes" id="UP000268093"/>
    </source>
</evidence>
<evidence type="ECO:0000259" key="1">
    <source>
        <dbReference type="Pfam" id="PF12697"/>
    </source>
</evidence>
<dbReference type="PANTHER" id="PTHR43798:SF33">
    <property type="entry name" value="HYDROLASE, PUTATIVE (AFU_ORTHOLOGUE AFUA_2G14860)-RELATED"/>
    <property type="match status" value="1"/>
</dbReference>
<proteinExistence type="predicted"/>
<dbReference type="Proteomes" id="UP000268093">
    <property type="component" value="Unassembled WGS sequence"/>
</dbReference>
<sequence>MTLTIKKWFASGTRVPLTLPSGKPFEIFYKVLPIPTKNAAENGNWVTMVHGFPTSSFDWIPVIESIRKNFRQGTQEGALQCLVLDLLGFGESDKPNNHTYSIYEQADIIIALWRHLGITTTKIVAHDYGVSVMQEVLARLQEAFTSGVPAISHLVFLNCGFFPDLHRPILVQKLLLNDWIGPAIPYVITKAAFSQQMASVISPEHPLTAEEMHELWIGIENRGGTYIYHRLIRYIEDRKLNQVRWERSLRWVIETNLGSRGTEVEGVASRVGFIWGMVDPVSGAHVAEYLHESFGNRLLIQKLPDVGHFPQLEAPNRVASFVEKVLEI</sequence>
<keyword evidence="2" id="KW-0378">Hydrolase</keyword>
<feature type="domain" description="AB hydrolase-1" evidence="1">
    <location>
        <begin position="48"/>
        <end position="320"/>
    </location>
</feature>
<dbReference type="InterPro" id="IPR000073">
    <property type="entry name" value="AB_hydrolase_1"/>
</dbReference>
<organism evidence="2 3">
    <name type="scientific">Jimgerdemannia flammicorona</name>
    <dbReference type="NCBI Taxonomy" id="994334"/>
    <lineage>
        <taxon>Eukaryota</taxon>
        <taxon>Fungi</taxon>
        <taxon>Fungi incertae sedis</taxon>
        <taxon>Mucoromycota</taxon>
        <taxon>Mucoromycotina</taxon>
        <taxon>Endogonomycetes</taxon>
        <taxon>Endogonales</taxon>
        <taxon>Endogonaceae</taxon>
        <taxon>Jimgerdemannia</taxon>
    </lineage>
</organism>
<dbReference type="SUPFAM" id="SSF53474">
    <property type="entry name" value="alpha/beta-Hydrolases"/>
    <property type="match status" value="1"/>
</dbReference>
<dbReference type="GO" id="GO:0046464">
    <property type="term" value="P:acylglycerol catabolic process"/>
    <property type="evidence" value="ECO:0007669"/>
    <property type="project" value="TreeGrafter"/>
</dbReference>
<gene>
    <name evidence="2" type="ORF">BC936DRAFT_150134</name>
</gene>
<dbReference type="InterPro" id="IPR029058">
    <property type="entry name" value="AB_hydrolase_fold"/>
</dbReference>
<protein>
    <submittedName>
        <fullName evidence="2">Alpha/Beta hydrolase protein</fullName>
    </submittedName>
</protein>
<dbReference type="Gene3D" id="3.40.50.1820">
    <property type="entry name" value="alpha/beta hydrolase"/>
    <property type="match status" value="1"/>
</dbReference>
<dbReference type="Pfam" id="PF12697">
    <property type="entry name" value="Abhydrolase_6"/>
    <property type="match status" value="1"/>
</dbReference>
<dbReference type="PANTHER" id="PTHR43798">
    <property type="entry name" value="MONOACYLGLYCEROL LIPASE"/>
    <property type="match status" value="1"/>
</dbReference>
<evidence type="ECO:0000313" key="2">
    <source>
        <dbReference type="EMBL" id="RUP43964.1"/>
    </source>
</evidence>
<dbReference type="EMBL" id="RBNI01009926">
    <property type="protein sequence ID" value="RUP43964.1"/>
    <property type="molecule type" value="Genomic_DNA"/>
</dbReference>
<reference evidence="2 3" key="1">
    <citation type="journal article" date="2018" name="New Phytol.">
        <title>Phylogenomics of Endogonaceae and evolution of mycorrhizas within Mucoromycota.</title>
        <authorList>
            <person name="Chang Y."/>
            <person name="Desiro A."/>
            <person name="Na H."/>
            <person name="Sandor L."/>
            <person name="Lipzen A."/>
            <person name="Clum A."/>
            <person name="Barry K."/>
            <person name="Grigoriev I.V."/>
            <person name="Martin F.M."/>
            <person name="Stajich J.E."/>
            <person name="Smith M.E."/>
            <person name="Bonito G."/>
            <person name="Spatafora J.W."/>
        </authorList>
    </citation>
    <scope>NUCLEOTIDE SEQUENCE [LARGE SCALE GENOMIC DNA]</scope>
    <source>
        <strain evidence="2 3">GMNB39</strain>
    </source>
</reference>
<dbReference type="InterPro" id="IPR000639">
    <property type="entry name" value="Epox_hydrolase-like"/>
</dbReference>
<dbReference type="GO" id="GO:0016020">
    <property type="term" value="C:membrane"/>
    <property type="evidence" value="ECO:0007669"/>
    <property type="project" value="TreeGrafter"/>
</dbReference>